<accession>A0A4R6UCI7</accession>
<gene>
    <name evidence="3" type="ORF">EV213_101168</name>
</gene>
<feature type="signal peptide" evidence="2">
    <location>
        <begin position="1"/>
        <end position="19"/>
    </location>
</feature>
<keyword evidence="2" id="KW-0732">Signal</keyword>
<evidence type="ECO:0000313" key="4">
    <source>
        <dbReference type="Proteomes" id="UP000295632"/>
    </source>
</evidence>
<evidence type="ECO:0008006" key="5">
    <source>
        <dbReference type="Google" id="ProtNLM"/>
    </source>
</evidence>
<dbReference type="PROSITE" id="PS51257">
    <property type="entry name" value="PROKAR_LIPOPROTEIN"/>
    <property type="match status" value="1"/>
</dbReference>
<dbReference type="EMBL" id="SNYJ01000001">
    <property type="protein sequence ID" value="TDQ42739.1"/>
    <property type="molecule type" value="Genomic_DNA"/>
</dbReference>
<proteinExistence type="predicted"/>
<organism evidence="3 4">
    <name type="scientific">Aureibacillus halotolerans</name>
    <dbReference type="NCBI Taxonomy" id="1508390"/>
    <lineage>
        <taxon>Bacteria</taxon>
        <taxon>Bacillati</taxon>
        <taxon>Bacillota</taxon>
        <taxon>Bacilli</taxon>
        <taxon>Bacillales</taxon>
        <taxon>Bacillaceae</taxon>
        <taxon>Aureibacillus</taxon>
    </lineage>
</organism>
<comment type="caution">
    <text evidence="3">The sequence shown here is derived from an EMBL/GenBank/DDBJ whole genome shotgun (WGS) entry which is preliminary data.</text>
</comment>
<dbReference type="OrthoDB" id="2974191at2"/>
<reference evidence="3 4" key="1">
    <citation type="submission" date="2019-03" db="EMBL/GenBank/DDBJ databases">
        <title>Genomic Encyclopedia of Type Strains, Phase IV (KMG-IV): sequencing the most valuable type-strain genomes for metagenomic binning, comparative biology and taxonomic classification.</title>
        <authorList>
            <person name="Goeker M."/>
        </authorList>
    </citation>
    <scope>NUCLEOTIDE SEQUENCE [LARGE SCALE GENOMIC DNA]</scope>
    <source>
        <strain evidence="3 4">DSM 28697</strain>
    </source>
</reference>
<dbReference type="Proteomes" id="UP000295632">
    <property type="component" value="Unassembled WGS sequence"/>
</dbReference>
<feature type="chain" id="PRO_5038465149" description="Sporulation lipoprotein YhcN/YlaJ" evidence="2">
    <location>
        <begin position="20"/>
        <end position="184"/>
    </location>
</feature>
<sequence length="184" mass="18677">METKKWLMTLSAATLIAVAGCSGGGSDDTNTDNGEDTSQTDTGTEESSTDESGGEDSAATTPAEDGDATSEAPADGETAPAEGTDEETPAEGEDAAATDDGAATTAEEDLTAQLKEEAGVADGKIYQSNGSVIAAITLENTATAEQGQQIADKYKTLLQEKYPDMQVNVQAVLNGENVANSASE</sequence>
<protein>
    <recommendedName>
        <fullName evidence="5">Sporulation lipoprotein YhcN/YlaJ</fullName>
    </recommendedName>
</protein>
<evidence type="ECO:0000313" key="3">
    <source>
        <dbReference type="EMBL" id="TDQ42739.1"/>
    </source>
</evidence>
<name>A0A4R6UCI7_9BACI</name>
<feature type="compositionally biased region" description="Acidic residues" evidence="1">
    <location>
        <begin position="83"/>
        <end position="97"/>
    </location>
</feature>
<feature type="compositionally biased region" description="Acidic residues" evidence="1">
    <location>
        <begin position="43"/>
        <end position="54"/>
    </location>
</feature>
<dbReference type="RefSeq" id="WP_133578576.1">
    <property type="nucleotide sequence ID" value="NZ_SNYJ01000001.1"/>
</dbReference>
<dbReference type="AlphaFoldDB" id="A0A4R6UCI7"/>
<keyword evidence="4" id="KW-1185">Reference proteome</keyword>
<feature type="region of interest" description="Disordered" evidence="1">
    <location>
        <begin position="19"/>
        <end position="107"/>
    </location>
</feature>
<evidence type="ECO:0000256" key="1">
    <source>
        <dbReference type="SAM" id="MobiDB-lite"/>
    </source>
</evidence>
<evidence type="ECO:0000256" key="2">
    <source>
        <dbReference type="SAM" id="SignalP"/>
    </source>
</evidence>